<dbReference type="CDD" id="cd13905">
    <property type="entry name" value="CuRO_3_tcLLC2_insect_like"/>
    <property type="match status" value="1"/>
</dbReference>
<evidence type="ECO:0000259" key="6">
    <source>
        <dbReference type="Pfam" id="PF07731"/>
    </source>
</evidence>
<feature type="domain" description="Plastocyanin-like" evidence="7">
    <location>
        <begin position="80"/>
        <end position="194"/>
    </location>
</feature>
<evidence type="ECO:0008006" key="10">
    <source>
        <dbReference type="Google" id="ProtNLM"/>
    </source>
</evidence>
<evidence type="ECO:0000256" key="4">
    <source>
        <dbReference type="ARBA" id="ARBA00023008"/>
    </source>
</evidence>
<dbReference type="InterPro" id="IPR033138">
    <property type="entry name" value="Cu_oxidase_CS"/>
</dbReference>
<sequence>MNSESNLDLASRLKWIIFGLLWHSSLAYNFPSYTNHPCKRECQDDTVPMKCHYHFTLEYYYTLSKACYNCPFNVTDCSRQHCITADGISRPVLVANRMLPGPGIHVCLGDIIIVKVTNKLAGAEGTTIHWHGVIQHGSQFMDGVPMVTQCPIASHTSFTYRYETKQAGTMFWHAHSGVQRSDGIFGALVIRERPSKEPHYHRYDYDLPEHTIIVNDWLEELTIQKFAAHHHDDGDNKPRSVLINGKGILETFRDHITGKEFTTPPEIFYVEQSKRYRFRVASNGVLNCPLQISIQDHQLLMIASDSYPFQPVIVNSFNIFAGERYDFVVLTDRVVDNYFIHVRGLADCGSQFKQAKQHAVLKYRGAQDISFGPHRPDYDAGRREGVRLNPWNRRASPTRVSLTSLYSLVEDDDALKWKPDKKFYIAMDFNVIDNKNFHHPLFYSIFDVVKQKKLLSPQMNHISTIFPPSPPLGQWMDLDESIFCNNETLRVNCSLEYCQCVHRIQVELGDVVELVMVDEGVPFNANHPMHLHGHAFRVVAMDRLGNMTSVDYVRHLDNQGLIERKLHGAIKKDSVTVPDGGYTVLRFHADNPGFWLFHCHVEFHIEIGMGLIIQVGHTNQMPRPPNNFPRCGDFDGGDFETGRTLRASNPAATDPSWSWRSMFQQNWPTAASSKAVFQNKETLNIELNRNKIVASNDNSARSQTGSRGFNVIPVCVYYELVLLLTIIKCACWI</sequence>
<keyword evidence="9" id="KW-1185">Reference proteome</keyword>
<dbReference type="CDD" id="cd13884">
    <property type="entry name" value="CuRO_2_tcLCC_insect_like"/>
    <property type="match status" value="1"/>
</dbReference>
<dbReference type="CTD" id="20237884"/>
<dbReference type="Pfam" id="PF07732">
    <property type="entry name" value="Cu-oxidase_3"/>
    <property type="match status" value="1"/>
</dbReference>
<accession>V4A4S1</accession>
<dbReference type="PROSITE" id="PS00079">
    <property type="entry name" value="MULTICOPPER_OXIDASE1"/>
    <property type="match status" value="1"/>
</dbReference>
<evidence type="ECO:0000259" key="7">
    <source>
        <dbReference type="Pfam" id="PF07732"/>
    </source>
</evidence>
<feature type="domain" description="Plastocyanin-like" evidence="5">
    <location>
        <begin position="210"/>
        <end position="366"/>
    </location>
</feature>
<proteinExistence type="inferred from homology"/>
<dbReference type="AlphaFoldDB" id="V4A4S1"/>
<dbReference type="InterPro" id="IPR045087">
    <property type="entry name" value="Cu-oxidase_fam"/>
</dbReference>
<dbReference type="PROSITE" id="PS00080">
    <property type="entry name" value="MULTICOPPER_OXIDASE2"/>
    <property type="match status" value="1"/>
</dbReference>
<dbReference type="GeneID" id="20237884"/>
<dbReference type="SUPFAM" id="SSF49503">
    <property type="entry name" value="Cupredoxins"/>
    <property type="match status" value="3"/>
</dbReference>
<dbReference type="InterPro" id="IPR001117">
    <property type="entry name" value="Cu-oxidase_2nd"/>
</dbReference>
<dbReference type="FunFam" id="2.60.40.420:FF:000031">
    <property type="entry name" value="Laccase-2 isoform A"/>
    <property type="match status" value="1"/>
</dbReference>
<dbReference type="GO" id="GO:0005886">
    <property type="term" value="C:plasma membrane"/>
    <property type="evidence" value="ECO:0007669"/>
    <property type="project" value="TreeGrafter"/>
</dbReference>
<dbReference type="RefSeq" id="XP_009050501.1">
    <property type="nucleotide sequence ID" value="XM_009052253.1"/>
</dbReference>
<dbReference type="STRING" id="225164.V4A4S1"/>
<dbReference type="Proteomes" id="UP000030746">
    <property type="component" value="Unassembled WGS sequence"/>
</dbReference>
<dbReference type="CDD" id="cd13858">
    <property type="entry name" value="CuRO_1_tcLCC2_insect_like"/>
    <property type="match status" value="1"/>
</dbReference>
<dbReference type="HOGENOM" id="CLU_006504_8_1_1"/>
<organism evidence="8 9">
    <name type="scientific">Lottia gigantea</name>
    <name type="common">Giant owl limpet</name>
    <dbReference type="NCBI Taxonomy" id="225164"/>
    <lineage>
        <taxon>Eukaryota</taxon>
        <taxon>Metazoa</taxon>
        <taxon>Spiralia</taxon>
        <taxon>Lophotrochozoa</taxon>
        <taxon>Mollusca</taxon>
        <taxon>Gastropoda</taxon>
        <taxon>Patellogastropoda</taxon>
        <taxon>Lottioidea</taxon>
        <taxon>Lottiidae</taxon>
        <taxon>Lottia</taxon>
    </lineage>
</organism>
<dbReference type="KEGG" id="lgi:LOTGIDRAFT_158826"/>
<keyword evidence="3" id="KW-0560">Oxidoreductase</keyword>
<evidence type="ECO:0000256" key="3">
    <source>
        <dbReference type="ARBA" id="ARBA00023002"/>
    </source>
</evidence>
<gene>
    <name evidence="8" type="ORF">LOTGIDRAFT_158826</name>
</gene>
<keyword evidence="4" id="KW-0186">Copper</keyword>
<evidence type="ECO:0000313" key="9">
    <source>
        <dbReference type="Proteomes" id="UP000030746"/>
    </source>
</evidence>
<dbReference type="InterPro" id="IPR002355">
    <property type="entry name" value="Cu_oxidase_Cu_BS"/>
</dbReference>
<dbReference type="Pfam" id="PF00394">
    <property type="entry name" value="Cu-oxidase"/>
    <property type="match status" value="1"/>
</dbReference>
<dbReference type="FunFam" id="2.60.40.420:FF:000045">
    <property type="entry name" value="Laccase 2"/>
    <property type="match status" value="1"/>
</dbReference>
<dbReference type="Pfam" id="PF07731">
    <property type="entry name" value="Cu-oxidase_2"/>
    <property type="match status" value="1"/>
</dbReference>
<feature type="domain" description="Plastocyanin-like" evidence="6">
    <location>
        <begin position="483"/>
        <end position="615"/>
    </location>
</feature>
<dbReference type="Gene3D" id="2.60.40.420">
    <property type="entry name" value="Cupredoxins - blue copper proteins"/>
    <property type="match status" value="3"/>
</dbReference>
<dbReference type="GO" id="GO:0006826">
    <property type="term" value="P:iron ion transport"/>
    <property type="evidence" value="ECO:0007669"/>
    <property type="project" value="TreeGrafter"/>
</dbReference>
<dbReference type="InterPro" id="IPR011706">
    <property type="entry name" value="Cu-oxidase_C"/>
</dbReference>
<dbReference type="EMBL" id="KB201205">
    <property type="protein sequence ID" value="ESO98873.1"/>
    <property type="molecule type" value="Genomic_DNA"/>
</dbReference>
<dbReference type="InterPro" id="IPR008972">
    <property type="entry name" value="Cupredoxin"/>
</dbReference>
<comment type="similarity">
    <text evidence="1">Belongs to the multicopper oxidase family.</text>
</comment>
<dbReference type="PANTHER" id="PTHR11709">
    <property type="entry name" value="MULTI-COPPER OXIDASE"/>
    <property type="match status" value="1"/>
</dbReference>
<dbReference type="InterPro" id="IPR011707">
    <property type="entry name" value="Cu-oxidase-like_N"/>
</dbReference>
<dbReference type="GO" id="GO:0016491">
    <property type="term" value="F:oxidoreductase activity"/>
    <property type="evidence" value="ECO:0007669"/>
    <property type="project" value="UniProtKB-KW"/>
</dbReference>
<dbReference type="OMA" id="GHNFQIV"/>
<evidence type="ECO:0000256" key="1">
    <source>
        <dbReference type="ARBA" id="ARBA00010609"/>
    </source>
</evidence>
<dbReference type="OrthoDB" id="2121828at2759"/>
<keyword evidence="2" id="KW-0479">Metal-binding</keyword>
<reference evidence="8 9" key="1">
    <citation type="journal article" date="2013" name="Nature">
        <title>Insights into bilaterian evolution from three spiralian genomes.</title>
        <authorList>
            <person name="Simakov O."/>
            <person name="Marletaz F."/>
            <person name="Cho S.J."/>
            <person name="Edsinger-Gonzales E."/>
            <person name="Havlak P."/>
            <person name="Hellsten U."/>
            <person name="Kuo D.H."/>
            <person name="Larsson T."/>
            <person name="Lv J."/>
            <person name="Arendt D."/>
            <person name="Savage R."/>
            <person name="Osoegawa K."/>
            <person name="de Jong P."/>
            <person name="Grimwood J."/>
            <person name="Chapman J.A."/>
            <person name="Shapiro H."/>
            <person name="Aerts A."/>
            <person name="Otillar R.P."/>
            <person name="Terry A.Y."/>
            <person name="Boore J.L."/>
            <person name="Grigoriev I.V."/>
            <person name="Lindberg D.R."/>
            <person name="Seaver E.C."/>
            <person name="Weisblat D.A."/>
            <person name="Putnam N.H."/>
            <person name="Rokhsar D.S."/>
        </authorList>
    </citation>
    <scope>NUCLEOTIDE SEQUENCE [LARGE SCALE GENOMIC DNA]</scope>
</reference>
<dbReference type="PANTHER" id="PTHR11709:SF394">
    <property type="entry name" value="FI03373P-RELATED"/>
    <property type="match status" value="1"/>
</dbReference>
<dbReference type="GO" id="GO:0005507">
    <property type="term" value="F:copper ion binding"/>
    <property type="evidence" value="ECO:0007669"/>
    <property type="project" value="InterPro"/>
</dbReference>
<evidence type="ECO:0000256" key="2">
    <source>
        <dbReference type="ARBA" id="ARBA00022723"/>
    </source>
</evidence>
<evidence type="ECO:0000259" key="5">
    <source>
        <dbReference type="Pfam" id="PF00394"/>
    </source>
</evidence>
<protein>
    <recommendedName>
        <fullName evidence="10">Laccase</fullName>
    </recommendedName>
</protein>
<evidence type="ECO:0000313" key="8">
    <source>
        <dbReference type="EMBL" id="ESO98873.1"/>
    </source>
</evidence>
<name>V4A4S1_LOTGI</name>